<dbReference type="InterPro" id="IPR001356">
    <property type="entry name" value="HD"/>
</dbReference>
<dbReference type="Proteomes" id="UP000824540">
    <property type="component" value="Unassembled WGS sequence"/>
</dbReference>
<evidence type="ECO:0000256" key="5">
    <source>
        <dbReference type="PROSITE-ProRule" id="PRU00108"/>
    </source>
</evidence>
<dbReference type="GO" id="GO:0030154">
    <property type="term" value="P:cell differentiation"/>
    <property type="evidence" value="ECO:0007669"/>
    <property type="project" value="TreeGrafter"/>
</dbReference>
<keyword evidence="9" id="KW-1185">Reference proteome</keyword>
<evidence type="ECO:0000259" key="7">
    <source>
        <dbReference type="PROSITE" id="PS50071"/>
    </source>
</evidence>
<evidence type="ECO:0000256" key="4">
    <source>
        <dbReference type="ARBA" id="ARBA00023242"/>
    </source>
</evidence>
<protein>
    <recommendedName>
        <fullName evidence="7">Homeobox domain-containing protein</fullName>
    </recommendedName>
</protein>
<keyword evidence="3 5" id="KW-0371">Homeobox</keyword>
<gene>
    <name evidence="8" type="ORF">JZ751_018545</name>
</gene>
<evidence type="ECO:0000256" key="2">
    <source>
        <dbReference type="ARBA" id="ARBA00023125"/>
    </source>
</evidence>
<name>A0A8T2NLZ6_9TELE</name>
<evidence type="ECO:0000256" key="1">
    <source>
        <dbReference type="ARBA" id="ARBA00004123"/>
    </source>
</evidence>
<dbReference type="EMBL" id="JAFBMS010000032">
    <property type="protein sequence ID" value="KAG9341823.1"/>
    <property type="molecule type" value="Genomic_DNA"/>
</dbReference>
<evidence type="ECO:0000313" key="9">
    <source>
        <dbReference type="Proteomes" id="UP000824540"/>
    </source>
</evidence>
<dbReference type="PANTHER" id="PTHR24324:SF5">
    <property type="entry name" value="HEMATOPOIETICALLY-EXPRESSED HOMEOBOX PROTEIN HHEX"/>
    <property type="match status" value="1"/>
</dbReference>
<dbReference type="PANTHER" id="PTHR24324">
    <property type="entry name" value="HOMEOBOX PROTEIN HHEX"/>
    <property type="match status" value="1"/>
</dbReference>
<dbReference type="SMART" id="SM00389">
    <property type="entry name" value="HOX"/>
    <property type="match status" value="1"/>
</dbReference>
<feature type="domain" description="Homeobox" evidence="7">
    <location>
        <begin position="123"/>
        <end position="168"/>
    </location>
</feature>
<dbReference type="CDD" id="cd00086">
    <property type="entry name" value="homeodomain"/>
    <property type="match status" value="1"/>
</dbReference>
<dbReference type="PROSITE" id="PS50071">
    <property type="entry name" value="HOMEOBOX_2"/>
    <property type="match status" value="1"/>
</dbReference>
<dbReference type="OrthoDB" id="6159439at2759"/>
<reference evidence="8" key="1">
    <citation type="thesis" date="2021" institute="BYU ScholarsArchive" country="Provo, UT, USA">
        <title>Applications of and Algorithms for Genome Assembly and Genomic Analyses with an Emphasis on Marine Teleosts.</title>
        <authorList>
            <person name="Pickett B.D."/>
        </authorList>
    </citation>
    <scope>NUCLEOTIDE SEQUENCE</scope>
    <source>
        <strain evidence="8">HI-2016</strain>
    </source>
</reference>
<comment type="subcellular location">
    <subcellularLocation>
        <location evidence="1 5 6">Nucleus</location>
    </subcellularLocation>
</comment>
<dbReference type="GO" id="GO:0000978">
    <property type="term" value="F:RNA polymerase II cis-regulatory region sequence-specific DNA binding"/>
    <property type="evidence" value="ECO:0007669"/>
    <property type="project" value="TreeGrafter"/>
</dbReference>
<keyword evidence="2 5" id="KW-0238">DNA-binding</keyword>
<evidence type="ECO:0000256" key="6">
    <source>
        <dbReference type="RuleBase" id="RU000682"/>
    </source>
</evidence>
<evidence type="ECO:0000313" key="8">
    <source>
        <dbReference type="EMBL" id="KAG9341823.1"/>
    </source>
</evidence>
<dbReference type="AlphaFoldDB" id="A0A8T2NLZ6"/>
<dbReference type="SUPFAM" id="SSF46689">
    <property type="entry name" value="Homeodomain-like"/>
    <property type="match status" value="1"/>
</dbReference>
<dbReference type="Gene3D" id="1.10.10.60">
    <property type="entry name" value="Homeodomain-like"/>
    <property type="match status" value="1"/>
</dbReference>
<accession>A0A8T2NLZ6</accession>
<dbReference type="GO" id="GO:0005634">
    <property type="term" value="C:nucleus"/>
    <property type="evidence" value="ECO:0007669"/>
    <property type="project" value="UniProtKB-SubCell"/>
</dbReference>
<sequence>MECIYPTSSNINMCMPRYAQTPVQNVHPTPFNIEDILYRNSRSSDHMMFTDSSITFVPPNTTPIYKPTSIHPVFWRHKGLTPHATVFVNPLRRALGCYAHSVDGHDLFGQPFLWAPLIQRPQHKRKGGQIRFSSDQTVRLEQKFQTQKYLSLPERKRLAKTLQLSERQSDSSHLCYLLRAIQPKPVLLKNLDIYAFDRKMREFGASVVRLDPHEDPGRLEEANAKPAHR</sequence>
<proteinExistence type="predicted"/>
<evidence type="ECO:0000256" key="3">
    <source>
        <dbReference type="ARBA" id="ARBA00023155"/>
    </source>
</evidence>
<dbReference type="InterPro" id="IPR009057">
    <property type="entry name" value="Homeodomain-like_sf"/>
</dbReference>
<keyword evidence="4 5" id="KW-0539">Nucleus</keyword>
<dbReference type="GO" id="GO:0006357">
    <property type="term" value="P:regulation of transcription by RNA polymerase II"/>
    <property type="evidence" value="ECO:0007669"/>
    <property type="project" value="TreeGrafter"/>
</dbReference>
<dbReference type="InterPro" id="IPR051000">
    <property type="entry name" value="Homeobox_DNA-bind_prot"/>
</dbReference>
<organism evidence="8 9">
    <name type="scientific">Albula glossodonta</name>
    <name type="common">roundjaw bonefish</name>
    <dbReference type="NCBI Taxonomy" id="121402"/>
    <lineage>
        <taxon>Eukaryota</taxon>
        <taxon>Metazoa</taxon>
        <taxon>Chordata</taxon>
        <taxon>Craniata</taxon>
        <taxon>Vertebrata</taxon>
        <taxon>Euteleostomi</taxon>
        <taxon>Actinopterygii</taxon>
        <taxon>Neopterygii</taxon>
        <taxon>Teleostei</taxon>
        <taxon>Albuliformes</taxon>
        <taxon>Albulidae</taxon>
        <taxon>Albula</taxon>
    </lineage>
</organism>
<comment type="caution">
    <text evidence="8">The sequence shown here is derived from an EMBL/GenBank/DDBJ whole genome shotgun (WGS) entry which is preliminary data.</text>
</comment>
<feature type="DNA-binding region" description="Homeobox" evidence="5">
    <location>
        <begin position="125"/>
        <end position="169"/>
    </location>
</feature>
<dbReference type="Pfam" id="PF00046">
    <property type="entry name" value="Homeodomain"/>
    <property type="match status" value="1"/>
</dbReference>